<evidence type="ECO:0000256" key="1">
    <source>
        <dbReference type="SAM" id="Phobius"/>
    </source>
</evidence>
<comment type="caution">
    <text evidence="2">The sequence shown here is derived from an EMBL/GenBank/DDBJ whole genome shotgun (WGS) entry which is preliminary data.</text>
</comment>
<evidence type="ECO:0000313" key="2">
    <source>
        <dbReference type="EMBL" id="PPQ75963.1"/>
    </source>
</evidence>
<feature type="non-terminal residue" evidence="2">
    <location>
        <position position="517"/>
    </location>
</feature>
<evidence type="ECO:0000313" key="3">
    <source>
        <dbReference type="Proteomes" id="UP000284706"/>
    </source>
</evidence>
<dbReference type="Proteomes" id="UP000284706">
    <property type="component" value="Unassembled WGS sequence"/>
</dbReference>
<proteinExistence type="predicted"/>
<protein>
    <submittedName>
        <fullName evidence="2">Uncharacterized protein</fullName>
    </submittedName>
</protein>
<dbReference type="EMBL" id="NHYE01005210">
    <property type="protein sequence ID" value="PPQ75963.1"/>
    <property type="molecule type" value="Genomic_DNA"/>
</dbReference>
<keyword evidence="1" id="KW-0812">Transmembrane</keyword>
<gene>
    <name evidence="2" type="ORF">CVT26_005744</name>
</gene>
<reference evidence="2 3" key="1">
    <citation type="journal article" date="2018" name="Evol. Lett.">
        <title>Horizontal gene cluster transfer increased hallucinogenic mushroom diversity.</title>
        <authorList>
            <person name="Reynolds H.T."/>
            <person name="Vijayakumar V."/>
            <person name="Gluck-Thaler E."/>
            <person name="Korotkin H.B."/>
            <person name="Matheny P.B."/>
            <person name="Slot J.C."/>
        </authorList>
    </citation>
    <scope>NUCLEOTIDE SEQUENCE [LARGE SCALE GENOMIC DNA]</scope>
    <source>
        <strain evidence="2 3">SRW20</strain>
    </source>
</reference>
<feature type="transmembrane region" description="Helical" evidence="1">
    <location>
        <begin position="478"/>
        <end position="503"/>
    </location>
</feature>
<keyword evidence="1" id="KW-1133">Transmembrane helix</keyword>
<sequence length="517" mass="58465">MRSTGSRYFGCSMRDHRLSSQVPELKLYSPQGWLSTPEPGIRIYSTPMPRPSHSTPPTKALTRRCSYFWRHGIATFNSNTLPENWWSPLTSLRFVVHTTHMVMKQRSSRIAKLTLIDLESGHDRNIVSFLFPRCGEDNEDIKKVEVKLSLRACGQCEYSSISPFFPSFLFYSTLRTEYFTLTIPFLLSQPYRNICHSNLSDAKPISEKEAQPGSERCPQCRDFVHPSLRDTPPDLFFSAALVAMPIVDFHWGRRDEEIAVFFMEIIYTLGDYVPQVTSTKDSSSSPERQSIMTLCSLLECHLRVLRQRSLHRPAVVTHFVNSWRFGPLALVPKQQPSARDLAPGCTLPFLLKPKPATPMPTRHVPQLSQRSSRIEAAIGNDNPQRQMVTSMRGSACGMGWDVEDLDISLSPTQAWAGYKVFDSADGCRLPHSSFRGIKLVDVALMHELPPVQCFRERGLVVTGVATGAEVSSTVNFTFIGFALVALYSAYWWSILVMNCIHAVRSKFALQRFQRGGM</sequence>
<keyword evidence="1" id="KW-0472">Membrane</keyword>
<keyword evidence="3" id="KW-1185">Reference proteome</keyword>
<organism evidence="2 3">
    <name type="scientific">Gymnopilus dilepis</name>
    <dbReference type="NCBI Taxonomy" id="231916"/>
    <lineage>
        <taxon>Eukaryota</taxon>
        <taxon>Fungi</taxon>
        <taxon>Dikarya</taxon>
        <taxon>Basidiomycota</taxon>
        <taxon>Agaricomycotina</taxon>
        <taxon>Agaricomycetes</taxon>
        <taxon>Agaricomycetidae</taxon>
        <taxon>Agaricales</taxon>
        <taxon>Agaricineae</taxon>
        <taxon>Hymenogastraceae</taxon>
        <taxon>Gymnopilus</taxon>
    </lineage>
</organism>
<dbReference type="AlphaFoldDB" id="A0A409WBU5"/>
<dbReference type="InParanoid" id="A0A409WBU5"/>
<accession>A0A409WBU5</accession>
<name>A0A409WBU5_9AGAR</name>